<dbReference type="GO" id="GO:0005886">
    <property type="term" value="C:plasma membrane"/>
    <property type="evidence" value="ECO:0007669"/>
    <property type="project" value="UniProtKB-SubCell"/>
</dbReference>
<keyword evidence="6" id="KW-0325">Glycoprotein</keyword>
<feature type="transmembrane region" description="Helical" evidence="7">
    <location>
        <begin position="405"/>
        <end position="426"/>
    </location>
</feature>
<feature type="transmembrane region" description="Helical" evidence="7">
    <location>
        <begin position="359"/>
        <end position="385"/>
    </location>
</feature>
<keyword evidence="3 7" id="KW-0812">Transmembrane</keyword>
<feature type="transmembrane region" description="Helical" evidence="7">
    <location>
        <begin position="1292"/>
        <end position="1319"/>
    </location>
</feature>
<dbReference type="Pfam" id="PF04547">
    <property type="entry name" value="Anoctamin"/>
    <property type="match status" value="4"/>
</dbReference>
<name>A0A418AQS6_9STRA</name>
<feature type="transmembrane region" description="Helical" evidence="7">
    <location>
        <begin position="530"/>
        <end position="550"/>
    </location>
</feature>
<feature type="domain" description="Anoctamin transmembrane" evidence="8">
    <location>
        <begin position="1174"/>
        <end position="1393"/>
    </location>
</feature>
<feature type="transmembrane region" description="Helical" evidence="7">
    <location>
        <begin position="447"/>
        <end position="471"/>
    </location>
</feature>
<feature type="domain" description="Anoctamin transmembrane" evidence="8">
    <location>
        <begin position="250"/>
        <end position="469"/>
    </location>
</feature>
<dbReference type="Pfam" id="PF16178">
    <property type="entry name" value="Anoct_dimer"/>
    <property type="match status" value="1"/>
</dbReference>
<dbReference type="GO" id="GO:0046983">
    <property type="term" value="F:protein dimerization activity"/>
    <property type="evidence" value="ECO:0007669"/>
    <property type="project" value="InterPro"/>
</dbReference>
<comment type="caution">
    <text evidence="10">The sequence shown here is derived from an EMBL/GenBank/DDBJ whole genome shotgun (WGS) entry which is preliminary data.</text>
</comment>
<keyword evidence="4 7" id="KW-1133">Transmembrane helix</keyword>
<keyword evidence="5 7" id="KW-0472">Membrane</keyword>
<sequence>MPTEHREEKVPLVGVHQASPVPKTPNGGYGSGSPDALAVTITPPTICHLTYDYVIAFPHEAPFNASISKQDVINRLHLAGLTTEEMMSTSAVFCKIHADVARLQKEAARVKLPVLLDDILLAEVAKTGLQAFHIDPFEVENPPPKPLDMFRRPIYPPYSYIYMPYARESDQSIYASHDGEFFSSIHRMQLIESILTNVNGGGAGLDLDMLTSEGVLVAAYPLHCVTQKQALQKTWMAWCYPPWQQPLPSIRNYFGPKVALYFAFLGHFTTYMLWAALLGLALTTLQIAPSKVSMYVEASVLTYVLPVFGVAMMLWASFFLKHWKRRNAVLAKEWGMSDLDKDVTDMVMLRNRPNSTLDAILRVGGSWLVVIVLMEAIVLLVGAVVRLYASPTSSSSYLSYFEGNLTLLAAMIVAQIFALSTFFQWLCVKLNEYENHRTTSAYERSYVLKLVLFEGVNHFAALAYFAFFVAMNPPDFAWLVYRVYGAYIVVHHVQQLVFRPRMRPTANDMEAQFSLVEYGWKASMLDHFKLVLHFAFVTLFAVMCPFNPVLSFVHYSLELRVNGFKLLTLCRRPRPRGAENLGIWYTVMHWVLNVAVVTNSWLLVSLYPRPALEPTVPTAAPVSGIAAWPTNVTSSQQVVLSLILCLVVCRVLIIVGYQDTPSRIRLQLERQAYYVAKLYYKAFGWPEHMAATPSSVVFEYCLAFPNPEAIAKKATNGKPHVLATVLDTLKRMNFTYSVYPSTAKSSTYLSSYIFCEVRATEAQLQQEAARIQLPMLLDEIMLKDLAHEGVFQALHKGMVDVVDRMRIEATRVNLMLLVENMLTQPVFLTTSHTNADMADKLEKLLATLHNREPRPSVSLQHVLSNFKELIEVDIEGEQFRDMDVPQTLLNRIETYLSTGEQIGRASDSAATVSAKKVPTPSHNALSYTNKNFDKLLGQTVAALHERPLNTLYMAQKQWKFGLEKVLWCFEELLKHSDVSALELTSSSSSLKWLSMHQYLTTFDAEVVYPNLNSLLVECMSLLQTQGTSPYKAYQEFRAKHPQSKALELVTALEASIIANPDVDIAPFYLGNPDPKYNLLAKRFKYRPYQFLHMPYRRQLGKWQEVYATPSPSSSFNSVQRVHLLESLLQRHINVEGLLAQHVLKAAFPLHHKAEHDLLKREWVSWTLAQPLDRIQSYFGASVAMYFAHLGHATKWLAVAMLVGVLFFVWQSMYSFQSPAEVWVVPGFGVFMILWATLWLKHWTRETSILKLQWGLYSTAPQPRAVRAAYSGDYIRNPITGQKVKYFQKNARLVRWVVGWTVLGLLVAVALGVQALTFYLQRTTTTALDEATVSVGVALAQGLWIVCMKHGFHACIVKLIDYENHRTDMSYEMAYVLKAGVFHCVNSYAALVYLLQDHHLRNKHALYAIYGVEVVLTHVIRLVRLFVEPSKMDTGEAQFEQRDANWQTTMEDHIDLVLRFGYMLGGVVVCPLAPAVAFLDHVVSMRLQATQVMTTTRRPRPRQATNAWYSTMMSFLLVGAIVSNSYLVVFVVQTFGPASVLSTFDGFCGVLLAMVAARFVLNSVFNDIPTCVTSQLERQAFVVDSIVNEQPMYIANPYAAPAVLRPTSVSVQSDYSLLSQGDDIEDNDEIDAEGFV</sequence>
<keyword evidence="2" id="KW-1003">Cell membrane</keyword>
<accession>A0A418AQS6</accession>
<feature type="transmembrane region" description="Helical" evidence="7">
    <location>
        <begin position="1374"/>
        <end position="1394"/>
    </location>
</feature>
<feature type="domain" description="Anoctamin transmembrane" evidence="8">
    <location>
        <begin position="506"/>
        <end position="671"/>
    </location>
</feature>
<organism evidence="10 11">
    <name type="scientific">Aphanomyces invadans</name>
    <dbReference type="NCBI Taxonomy" id="157072"/>
    <lineage>
        <taxon>Eukaryota</taxon>
        <taxon>Sar</taxon>
        <taxon>Stramenopiles</taxon>
        <taxon>Oomycota</taxon>
        <taxon>Saprolegniomycetes</taxon>
        <taxon>Saprolegniales</taxon>
        <taxon>Verrucalvaceae</taxon>
        <taxon>Aphanomyces</taxon>
    </lineage>
</organism>
<gene>
    <name evidence="10" type="ORF">DYB32_006825</name>
</gene>
<reference evidence="10 11" key="1">
    <citation type="submission" date="2018-08" db="EMBL/GenBank/DDBJ databases">
        <title>Aphanomyces genome sequencing and annotation.</title>
        <authorList>
            <person name="Minardi D."/>
            <person name="Oidtmann B."/>
            <person name="Van Der Giezen M."/>
            <person name="Studholme D.J."/>
        </authorList>
    </citation>
    <scope>NUCLEOTIDE SEQUENCE [LARGE SCALE GENOMIC DNA]</scope>
    <source>
        <strain evidence="10 11">NJM0002</strain>
    </source>
</reference>
<evidence type="ECO:0000259" key="9">
    <source>
        <dbReference type="Pfam" id="PF16178"/>
    </source>
</evidence>
<feature type="transmembrane region" description="Helical" evidence="7">
    <location>
        <begin position="638"/>
        <end position="657"/>
    </location>
</feature>
<dbReference type="InterPro" id="IPR007632">
    <property type="entry name" value="Anoctamin"/>
</dbReference>
<evidence type="ECO:0000256" key="7">
    <source>
        <dbReference type="SAM" id="Phobius"/>
    </source>
</evidence>
<proteinExistence type="predicted"/>
<dbReference type="InterPro" id="IPR049452">
    <property type="entry name" value="Anoctamin_TM"/>
</dbReference>
<feature type="transmembrane region" description="Helical" evidence="7">
    <location>
        <begin position="1406"/>
        <end position="1426"/>
    </location>
</feature>
<dbReference type="GO" id="GO:0005254">
    <property type="term" value="F:chloride channel activity"/>
    <property type="evidence" value="ECO:0007669"/>
    <property type="project" value="TreeGrafter"/>
</dbReference>
<evidence type="ECO:0000256" key="3">
    <source>
        <dbReference type="ARBA" id="ARBA00022692"/>
    </source>
</evidence>
<evidence type="ECO:0000256" key="2">
    <source>
        <dbReference type="ARBA" id="ARBA00022475"/>
    </source>
</evidence>
<comment type="subcellular location">
    <subcellularLocation>
        <location evidence="1">Cell membrane</location>
        <topology evidence="1">Multi-pass membrane protein</topology>
    </subcellularLocation>
</comment>
<evidence type="ECO:0000256" key="4">
    <source>
        <dbReference type="ARBA" id="ARBA00022989"/>
    </source>
</evidence>
<evidence type="ECO:0000313" key="11">
    <source>
        <dbReference type="Proteomes" id="UP000285060"/>
    </source>
</evidence>
<feature type="transmembrane region" description="Helical" evidence="7">
    <location>
        <begin position="300"/>
        <end position="320"/>
    </location>
</feature>
<feature type="transmembrane region" description="Helical" evidence="7">
    <location>
        <begin position="1221"/>
        <end position="1239"/>
    </location>
</feature>
<protein>
    <submittedName>
        <fullName evidence="10">Uncharacterized protein</fullName>
    </submittedName>
</protein>
<dbReference type="InterPro" id="IPR032394">
    <property type="entry name" value="Anoct_dimer"/>
</dbReference>
<evidence type="ECO:0000256" key="6">
    <source>
        <dbReference type="ARBA" id="ARBA00023180"/>
    </source>
</evidence>
<dbReference type="VEuPathDB" id="FungiDB:H310_06204"/>
<evidence type="ECO:0000256" key="5">
    <source>
        <dbReference type="ARBA" id="ARBA00023136"/>
    </source>
</evidence>
<feature type="transmembrane region" description="Helical" evidence="7">
    <location>
        <begin position="258"/>
        <end position="280"/>
    </location>
</feature>
<keyword evidence="11" id="KW-1185">Reference proteome</keyword>
<dbReference type="EMBL" id="QUSY01000784">
    <property type="protein sequence ID" value="RHY27381.1"/>
    <property type="molecule type" value="Genomic_DNA"/>
</dbReference>
<dbReference type="PANTHER" id="PTHR12308:SF73">
    <property type="entry name" value="ANOCTAMIN"/>
    <property type="match status" value="1"/>
</dbReference>
<evidence type="ECO:0000256" key="1">
    <source>
        <dbReference type="ARBA" id="ARBA00004651"/>
    </source>
</evidence>
<feature type="transmembrane region" description="Helical" evidence="7">
    <location>
        <begin position="1537"/>
        <end position="1560"/>
    </location>
</feature>
<dbReference type="Proteomes" id="UP000285060">
    <property type="component" value="Unassembled WGS sequence"/>
</dbReference>
<feature type="domain" description="Anoctamin transmembrane" evidence="8">
    <location>
        <begin position="1437"/>
        <end position="1578"/>
    </location>
</feature>
<evidence type="ECO:0000259" key="8">
    <source>
        <dbReference type="Pfam" id="PF04547"/>
    </source>
</evidence>
<feature type="transmembrane region" description="Helical" evidence="7">
    <location>
        <begin position="1195"/>
        <end position="1215"/>
    </location>
</feature>
<feature type="transmembrane region" description="Helical" evidence="7">
    <location>
        <begin position="1506"/>
        <end position="1531"/>
    </location>
</feature>
<dbReference type="PANTHER" id="PTHR12308">
    <property type="entry name" value="ANOCTAMIN"/>
    <property type="match status" value="1"/>
</dbReference>
<feature type="transmembrane region" description="Helical" evidence="7">
    <location>
        <begin position="581"/>
        <end position="604"/>
    </location>
</feature>
<feature type="transmembrane region" description="Helical" evidence="7">
    <location>
        <begin position="1459"/>
        <end position="1478"/>
    </location>
</feature>
<feature type="domain" description="Anoctamin dimerisation" evidence="9">
    <location>
        <begin position="52"/>
        <end position="246"/>
    </location>
</feature>
<evidence type="ECO:0000313" key="10">
    <source>
        <dbReference type="EMBL" id="RHY27381.1"/>
    </source>
</evidence>